<keyword evidence="5 7" id="KW-0472">Membrane</keyword>
<feature type="transmembrane region" description="Helical" evidence="7">
    <location>
        <begin position="196"/>
        <end position="214"/>
    </location>
</feature>
<dbReference type="EMBL" id="BTGC01000001">
    <property type="protein sequence ID" value="GMM49340.1"/>
    <property type="molecule type" value="Genomic_DNA"/>
</dbReference>
<dbReference type="Proteomes" id="UP001362899">
    <property type="component" value="Unassembled WGS sequence"/>
</dbReference>
<dbReference type="PANTHER" id="PTHR31123:SF1">
    <property type="entry name" value="ACCUMULATION OF DYADS PROTEIN 2-RELATED"/>
    <property type="match status" value="1"/>
</dbReference>
<feature type="transmembrane region" description="Helical" evidence="7">
    <location>
        <begin position="108"/>
        <end position="127"/>
    </location>
</feature>
<name>A0AAV5RD76_STABA</name>
<evidence type="ECO:0000256" key="6">
    <source>
        <dbReference type="SAM" id="MobiDB-lite"/>
    </source>
</evidence>
<comment type="similarity">
    <text evidence="2">Belongs to the acetate uptake transporter (AceTr) (TC 2.A.96) family.</text>
</comment>
<proteinExistence type="inferred from homology"/>
<feature type="compositionally biased region" description="Basic and acidic residues" evidence="6">
    <location>
        <begin position="9"/>
        <end position="18"/>
    </location>
</feature>
<accession>A0AAV5RD76</accession>
<feature type="transmembrane region" description="Helical" evidence="7">
    <location>
        <begin position="226"/>
        <end position="247"/>
    </location>
</feature>
<feature type="transmembrane region" description="Helical" evidence="7">
    <location>
        <begin position="78"/>
        <end position="96"/>
    </location>
</feature>
<feature type="transmembrane region" description="Helical" evidence="7">
    <location>
        <begin position="170"/>
        <end position="190"/>
    </location>
</feature>
<gene>
    <name evidence="8" type="ORF">DASB73_002980</name>
</gene>
<organism evidence="8 9">
    <name type="scientific">Starmerella bacillaris</name>
    <name type="common">Yeast</name>
    <name type="synonym">Candida zemplinina</name>
    <dbReference type="NCBI Taxonomy" id="1247836"/>
    <lineage>
        <taxon>Eukaryota</taxon>
        <taxon>Fungi</taxon>
        <taxon>Dikarya</taxon>
        <taxon>Ascomycota</taxon>
        <taxon>Saccharomycotina</taxon>
        <taxon>Dipodascomycetes</taxon>
        <taxon>Dipodascales</taxon>
        <taxon>Trichomonascaceae</taxon>
        <taxon>Starmerella</taxon>
    </lineage>
</organism>
<protein>
    <submittedName>
        <fullName evidence="8">Ady2 protein</fullName>
    </submittedName>
</protein>
<evidence type="ECO:0000256" key="2">
    <source>
        <dbReference type="ARBA" id="ARBA00005587"/>
    </source>
</evidence>
<keyword evidence="3 7" id="KW-0812">Transmembrane</keyword>
<comment type="subcellular location">
    <subcellularLocation>
        <location evidence="1">Membrane</location>
        <topology evidence="1">Multi-pass membrane protein</topology>
    </subcellularLocation>
</comment>
<evidence type="ECO:0000256" key="3">
    <source>
        <dbReference type="ARBA" id="ARBA00022692"/>
    </source>
</evidence>
<evidence type="ECO:0000256" key="1">
    <source>
        <dbReference type="ARBA" id="ARBA00004141"/>
    </source>
</evidence>
<dbReference type="GO" id="GO:0005886">
    <property type="term" value="C:plasma membrane"/>
    <property type="evidence" value="ECO:0007669"/>
    <property type="project" value="TreeGrafter"/>
</dbReference>
<keyword evidence="4 7" id="KW-1133">Transmembrane helix</keyword>
<evidence type="ECO:0000256" key="7">
    <source>
        <dbReference type="SAM" id="Phobius"/>
    </source>
</evidence>
<evidence type="ECO:0000256" key="4">
    <source>
        <dbReference type="ARBA" id="ARBA00022989"/>
    </source>
</evidence>
<evidence type="ECO:0000256" key="5">
    <source>
        <dbReference type="ARBA" id="ARBA00023136"/>
    </source>
</evidence>
<evidence type="ECO:0000313" key="9">
    <source>
        <dbReference type="Proteomes" id="UP001362899"/>
    </source>
</evidence>
<feature type="region of interest" description="Disordered" evidence="6">
    <location>
        <begin position="1"/>
        <end position="24"/>
    </location>
</feature>
<dbReference type="Pfam" id="PF01184">
    <property type="entry name" value="Gpr1_Fun34_YaaH"/>
    <property type="match status" value="1"/>
</dbReference>
<dbReference type="AlphaFoldDB" id="A0AAV5RD76"/>
<dbReference type="InterPro" id="IPR000791">
    <property type="entry name" value="Gpr1/Fun34/SatP-like"/>
</dbReference>
<reference evidence="8 9" key="1">
    <citation type="journal article" date="2023" name="Elife">
        <title>Identification of key yeast species and microbe-microbe interactions impacting larval growth of Drosophila in the wild.</title>
        <authorList>
            <person name="Mure A."/>
            <person name="Sugiura Y."/>
            <person name="Maeda R."/>
            <person name="Honda K."/>
            <person name="Sakurai N."/>
            <person name="Takahashi Y."/>
            <person name="Watada M."/>
            <person name="Katoh T."/>
            <person name="Gotoh A."/>
            <person name="Gotoh Y."/>
            <person name="Taniguchi I."/>
            <person name="Nakamura K."/>
            <person name="Hayashi T."/>
            <person name="Katayama T."/>
            <person name="Uemura T."/>
            <person name="Hattori Y."/>
        </authorList>
    </citation>
    <scope>NUCLEOTIDE SEQUENCE [LARGE SCALE GENOMIC DNA]</scope>
    <source>
        <strain evidence="8 9">SB-73</strain>
    </source>
</reference>
<evidence type="ECO:0000313" key="8">
    <source>
        <dbReference type="EMBL" id="GMM49340.1"/>
    </source>
</evidence>
<feature type="transmembrane region" description="Helical" evidence="7">
    <location>
        <begin position="139"/>
        <end position="158"/>
    </location>
</feature>
<sequence>MKGLLEQELSNREMHPSEESDDCGEQTIKLTRITTSGKQGEYVHLGDNTFLKSDMMYAFGGDFNPGAHVAPKLRLGNSSPMGLFAFATTTLILSFINAGTRNVHNSNIVLGCAVFYGGVLQIIAGIWELIVENTFGATVFASYGGFWLSYACISINAFDIAGSYESDAEFANAVGLYLLAWALVTAMFTMCTLRSTVAMFSLLFFLTLTFILLAGAQFSSANGSSAATSLSTAAGVIGCITAAFAYYNAMAGLLNWENSWISVRPIYMPGAIRPPSYSKSKEA</sequence>
<dbReference type="InterPro" id="IPR051633">
    <property type="entry name" value="AceTr"/>
</dbReference>
<comment type="caution">
    <text evidence="8">The sequence shown here is derived from an EMBL/GenBank/DDBJ whole genome shotgun (WGS) entry which is preliminary data.</text>
</comment>
<dbReference type="PANTHER" id="PTHR31123">
    <property type="entry name" value="ACCUMULATION OF DYADS PROTEIN 2-RELATED"/>
    <property type="match status" value="1"/>
</dbReference>
<dbReference type="GO" id="GO:0015123">
    <property type="term" value="F:acetate transmembrane transporter activity"/>
    <property type="evidence" value="ECO:0007669"/>
    <property type="project" value="TreeGrafter"/>
</dbReference>
<dbReference type="NCBIfam" id="NF038013">
    <property type="entry name" value="AceTr_1"/>
    <property type="match status" value="1"/>
</dbReference>
<keyword evidence="9" id="KW-1185">Reference proteome</keyword>